<gene>
    <name evidence="4" type="ORF">HANVADRAFT_24163</name>
</gene>
<proteinExistence type="predicted"/>
<organism evidence="4 5">
    <name type="scientific">Hanseniaspora valbyensis NRRL Y-1626</name>
    <dbReference type="NCBI Taxonomy" id="766949"/>
    <lineage>
        <taxon>Eukaryota</taxon>
        <taxon>Fungi</taxon>
        <taxon>Dikarya</taxon>
        <taxon>Ascomycota</taxon>
        <taxon>Saccharomycotina</taxon>
        <taxon>Saccharomycetes</taxon>
        <taxon>Saccharomycodales</taxon>
        <taxon>Saccharomycodaceae</taxon>
        <taxon>Hanseniaspora</taxon>
    </lineage>
</organism>
<dbReference type="Proteomes" id="UP000092321">
    <property type="component" value="Unassembled WGS sequence"/>
</dbReference>
<keyword evidence="5" id="KW-1185">Reference proteome</keyword>
<evidence type="ECO:0000259" key="3">
    <source>
        <dbReference type="PROSITE" id="PS50894"/>
    </source>
</evidence>
<feature type="domain" description="HPt" evidence="3">
    <location>
        <begin position="37"/>
        <end position="136"/>
    </location>
</feature>
<protein>
    <recommendedName>
        <fullName evidence="3">HPt domain-containing protein</fullName>
    </recommendedName>
</protein>
<dbReference type="GO" id="GO:0000160">
    <property type="term" value="P:phosphorelay signal transduction system"/>
    <property type="evidence" value="ECO:0007669"/>
    <property type="project" value="InterPro"/>
</dbReference>
<dbReference type="Gene3D" id="1.20.120.160">
    <property type="entry name" value="HPT domain"/>
    <property type="match status" value="1"/>
</dbReference>
<reference evidence="5" key="1">
    <citation type="journal article" date="2016" name="Proc. Natl. Acad. Sci. U.S.A.">
        <title>Comparative genomics of biotechnologically important yeasts.</title>
        <authorList>
            <person name="Riley R."/>
            <person name="Haridas S."/>
            <person name="Wolfe K.H."/>
            <person name="Lopes M.R."/>
            <person name="Hittinger C.T."/>
            <person name="Goeker M."/>
            <person name="Salamov A.A."/>
            <person name="Wisecaver J.H."/>
            <person name="Long T.M."/>
            <person name="Calvey C.H."/>
            <person name="Aerts A.L."/>
            <person name="Barry K.W."/>
            <person name="Choi C."/>
            <person name="Clum A."/>
            <person name="Coughlan A.Y."/>
            <person name="Deshpande S."/>
            <person name="Douglass A.P."/>
            <person name="Hanson S.J."/>
            <person name="Klenk H.-P."/>
            <person name="LaButti K.M."/>
            <person name="Lapidus A."/>
            <person name="Lindquist E.A."/>
            <person name="Lipzen A.M."/>
            <person name="Meier-Kolthoff J.P."/>
            <person name="Ohm R.A."/>
            <person name="Otillar R.P."/>
            <person name="Pangilinan J.L."/>
            <person name="Peng Y."/>
            <person name="Rokas A."/>
            <person name="Rosa C.A."/>
            <person name="Scheuner C."/>
            <person name="Sibirny A.A."/>
            <person name="Slot J.C."/>
            <person name="Stielow J.B."/>
            <person name="Sun H."/>
            <person name="Kurtzman C.P."/>
            <person name="Blackwell M."/>
            <person name="Grigoriev I.V."/>
            <person name="Jeffries T.W."/>
        </authorList>
    </citation>
    <scope>NUCLEOTIDE SEQUENCE [LARGE SCALE GENOMIC DNA]</scope>
    <source>
        <strain evidence="5">NRRL Y-1626</strain>
    </source>
</reference>
<dbReference type="CDD" id="cd00088">
    <property type="entry name" value="HPT"/>
    <property type="match status" value="1"/>
</dbReference>
<dbReference type="SMART" id="SM00073">
    <property type="entry name" value="HPT"/>
    <property type="match status" value="1"/>
</dbReference>
<evidence type="ECO:0000256" key="2">
    <source>
        <dbReference type="SAM" id="MobiDB-lite"/>
    </source>
</evidence>
<dbReference type="Pfam" id="PF01627">
    <property type="entry name" value="Hpt"/>
    <property type="match status" value="1"/>
</dbReference>
<dbReference type="SUPFAM" id="SSF47226">
    <property type="entry name" value="Histidine-containing phosphotransfer domain, HPT domain"/>
    <property type="match status" value="1"/>
</dbReference>
<evidence type="ECO:0000313" key="5">
    <source>
        <dbReference type="Proteomes" id="UP000092321"/>
    </source>
</evidence>
<comment type="caution">
    <text evidence="4">The sequence shown here is derived from an EMBL/GenBank/DDBJ whole genome shotgun (WGS) entry which is preliminary data.</text>
</comment>
<feature type="modified residue" description="Phosphohistidine" evidence="1">
    <location>
        <position position="77"/>
    </location>
</feature>
<accession>A0A1B7TE31</accession>
<dbReference type="OrthoDB" id="1673781at2759"/>
<dbReference type="InterPro" id="IPR008207">
    <property type="entry name" value="Sig_transdc_His_kin_Hpt_dom"/>
</dbReference>
<feature type="compositionally biased region" description="Acidic residues" evidence="2">
    <location>
        <begin position="1"/>
        <end position="16"/>
    </location>
</feature>
<keyword evidence="1" id="KW-0597">Phosphoprotein</keyword>
<feature type="region of interest" description="Disordered" evidence="2">
    <location>
        <begin position="1"/>
        <end position="33"/>
    </location>
</feature>
<evidence type="ECO:0000313" key="4">
    <source>
        <dbReference type="EMBL" id="OBA26967.1"/>
    </source>
</evidence>
<name>A0A1B7TE31_9ASCO</name>
<dbReference type="InterPro" id="IPR036641">
    <property type="entry name" value="HPT_dom_sf"/>
</dbReference>
<sequence>MELEDSDDDSDNDFDLQIDNSNNNNNNSGPVDTDLSQNGFSRDLLSQLKDQCKETFGKIDSLINNKGDLKEISSLGHFLKGSSSALGLPRIAYYCELIQNIALKKELKFVCSLNDDLLYQFLKQSLDCAQQEFHDTLDKLNVYYKNTL</sequence>
<evidence type="ECO:0000256" key="1">
    <source>
        <dbReference type="PROSITE-ProRule" id="PRU00110"/>
    </source>
</evidence>
<dbReference type="PROSITE" id="PS50894">
    <property type="entry name" value="HPT"/>
    <property type="match status" value="1"/>
</dbReference>
<dbReference type="AlphaFoldDB" id="A0A1B7TE31"/>
<dbReference type="EMBL" id="LXPE01000012">
    <property type="protein sequence ID" value="OBA26967.1"/>
    <property type="molecule type" value="Genomic_DNA"/>
</dbReference>